<accession>A0A8S9ZR30</accession>
<sequence length="172" mass="20524">MQETKVLLGIACFSSFLAVFAVLIVIPQLYLQINEINIKVRDGVQVFRVNTDSAWNKLMEIQLDSTPPSKAENFQSIFRIKRQLPAYCICQPIQINFPQRPMESKGHPDRQEGLALTEFLEKWCRPTWTSRTERNTWISRQTWWYWITWNSWNEWNYSVIILNLFSIFKIFQ</sequence>
<keyword evidence="2" id="KW-0812">Transmembrane</keyword>
<keyword evidence="2" id="KW-0472">Membrane</keyword>
<dbReference type="GO" id="GO:0042302">
    <property type="term" value="F:structural constituent of cuticle"/>
    <property type="evidence" value="ECO:0007669"/>
    <property type="project" value="InterPro"/>
</dbReference>
<keyword evidence="2" id="KW-1133">Transmembrane helix</keyword>
<protein>
    <submittedName>
        <fullName evidence="4">Col_cuticle_N domain-containing protein</fullName>
    </submittedName>
</protein>
<feature type="transmembrane region" description="Helical" evidence="2">
    <location>
        <begin position="6"/>
        <end position="31"/>
    </location>
</feature>
<proteinExistence type="predicted"/>
<evidence type="ECO:0000313" key="5">
    <source>
        <dbReference type="Proteomes" id="UP000605970"/>
    </source>
</evidence>
<keyword evidence="5" id="KW-1185">Reference proteome</keyword>
<dbReference type="InterPro" id="IPR002486">
    <property type="entry name" value="Col_cuticle_N"/>
</dbReference>
<dbReference type="Proteomes" id="UP000605970">
    <property type="component" value="Unassembled WGS sequence"/>
</dbReference>
<feature type="domain" description="Nematode cuticle collagen N-terminal" evidence="3">
    <location>
        <begin position="5"/>
        <end position="58"/>
    </location>
</feature>
<evidence type="ECO:0000256" key="1">
    <source>
        <dbReference type="ARBA" id="ARBA00022737"/>
    </source>
</evidence>
<keyword evidence="1" id="KW-0677">Repeat</keyword>
<gene>
    <name evidence="4" type="ORF">Mgra_00004645</name>
</gene>
<evidence type="ECO:0000259" key="3">
    <source>
        <dbReference type="SMART" id="SM01088"/>
    </source>
</evidence>
<dbReference type="EMBL" id="JABEBT010000036">
    <property type="protein sequence ID" value="KAF7635925.1"/>
    <property type="molecule type" value="Genomic_DNA"/>
</dbReference>
<dbReference type="AlphaFoldDB" id="A0A8S9ZR30"/>
<dbReference type="SMART" id="SM01088">
    <property type="entry name" value="Col_cuticle_N"/>
    <property type="match status" value="1"/>
</dbReference>
<evidence type="ECO:0000313" key="4">
    <source>
        <dbReference type="EMBL" id="KAF7635925.1"/>
    </source>
</evidence>
<organism evidence="4 5">
    <name type="scientific">Meloidogyne graminicola</name>
    <dbReference type="NCBI Taxonomy" id="189291"/>
    <lineage>
        <taxon>Eukaryota</taxon>
        <taxon>Metazoa</taxon>
        <taxon>Ecdysozoa</taxon>
        <taxon>Nematoda</taxon>
        <taxon>Chromadorea</taxon>
        <taxon>Rhabditida</taxon>
        <taxon>Tylenchina</taxon>
        <taxon>Tylenchomorpha</taxon>
        <taxon>Tylenchoidea</taxon>
        <taxon>Meloidogynidae</taxon>
        <taxon>Meloidogyninae</taxon>
        <taxon>Meloidogyne</taxon>
    </lineage>
</organism>
<evidence type="ECO:0000256" key="2">
    <source>
        <dbReference type="SAM" id="Phobius"/>
    </source>
</evidence>
<name>A0A8S9ZR30_9BILA</name>
<comment type="caution">
    <text evidence="4">The sequence shown here is derived from an EMBL/GenBank/DDBJ whole genome shotgun (WGS) entry which is preliminary data.</text>
</comment>
<dbReference type="Pfam" id="PF01484">
    <property type="entry name" value="Col_cuticle_N"/>
    <property type="match status" value="1"/>
</dbReference>
<reference evidence="4" key="1">
    <citation type="journal article" date="2020" name="Ecol. Evol.">
        <title>Genome structure and content of the rice root-knot nematode (Meloidogyne graminicola).</title>
        <authorList>
            <person name="Phan N.T."/>
            <person name="Danchin E.G.J."/>
            <person name="Klopp C."/>
            <person name="Perfus-Barbeoch L."/>
            <person name="Kozlowski D.K."/>
            <person name="Koutsovoulos G.D."/>
            <person name="Lopez-Roques C."/>
            <person name="Bouchez O."/>
            <person name="Zahm M."/>
            <person name="Besnard G."/>
            <person name="Bellafiore S."/>
        </authorList>
    </citation>
    <scope>NUCLEOTIDE SEQUENCE</scope>
    <source>
        <strain evidence="4">VN-18</strain>
    </source>
</reference>
<dbReference type="OrthoDB" id="5875171at2759"/>